<organism evidence="2 3">
    <name type="scientific">Niabella ginsenosidivorans</name>
    <dbReference type="NCBI Taxonomy" id="1176587"/>
    <lineage>
        <taxon>Bacteria</taxon>
        <taxon>Pseudomonadati</taxon>
        <taxon>Bacteroidota</taxon>
        <taxon>Chitinophagia</taxon>
        <taxon>Chitinophagales</taxon>
        <taxon>Chitinophagaceae</taxon>
        <taxon>Niabella</taxon>
    </lineage>
</organism>
<protein>
    <submittedName>
        <fullName evidence="2">Uncharacterized protein</fullName>
    </submittedName>
</protein>
<sequence>MSANRPVNHAILYCQKQKIMQSVITWEQLLIYLFIFLIIYYAVVLALFYRHDLVKLGNRFTKQELADAGYLTEESASSNEGSDYDALYNNVHELMKDCKDIFINVTNAPIDKARLIADLNQKVKSYPQIKGTAFQISMSNHIAQEASHRLGIELENDELEQIWQ</sequence>
<accession>A0A1A9I2D6</accession>
<dbReference type="Proteomes" id="UP000077667">
    <property type="component" value="Chromosome"/>
</dbReference>
<name>A0A1A9I2D6_9BACT</name>
<evidence type="ECO:0000313" key="3">
    <source>
        <dbReference type="Proteomes" id="UP000077667"/>
    </source>
</evidence>
<dbReference type="KEGG" id="nia:A8C56_12490"/>
<evidence type="ECO:0000313" key="2">
    <source>
        <dbReference type="EMBL" id="ANH81693.1"/>
    </source>
</evidence>
<gene>
    <name evidence="2" type="ORF">A8C56_12490</name>
</gene>
<reference evidence="2 3" key="1">
    <citation type="submission" date="2016-05" db="EMBL/GenBank/DDBJ databases">
        <title>Niabella ginsenosidivorans BS26 whole genome sequencing.</title>
        <authorList>
            <person name="Im W.T."/>
            <person name="Siddiqi M.Z."/>
        </authorList>
    </citation>
    <scope>NUCLEOTIDE SEQUENCE [LARGE SCALE GENOMIC DNA]</scope>
    <source>
        <strain evidence="2 3">BS26</strain>
    </source>
</reference>
<proteinExistence type="predicted"/>
<keyword evidence="1" id="KW-0812">Transmembrane</keyword>
<dbReference type="EMBL" id="CP015772">
    <property type="protein sequence ID" value="ANH81693.1"/>
    <property type="molecule type" value="Genomic_DNA"/>
</dbReference>
<evidence type="ECO:0000256" key="1">
    <source>
        <dbReference type="SAM" id="Phobius"/>
    </source>
</evidence>
<keyword evidence="1" id="KW-1133">Transmembrane helix</keyword>
<dbReference type="AlphaFoldDB" id="A0A1A9I2D6"/>
<dbReference type="STRING" id="1176587.A8C56_12490"/>
<keyword evidence="1" id="KW-0472">Membrane</keyword>
<keyword evidence="3" id="KW-1185">Reference proteome</keyword>
<feature type="transmembrane region" description="Helical" evidence="1">
    <location>
        <begin position="29"/>
        <end position="49"/>
    </location>
</feature>